<dbReference type="Proteomes" id="UP000176998">
    <property type="component" value="Unassembled WGS sequence"/>
</dbReference>
<proteinExistence type="predicted"/>
<dbReference type="AlphaFoldDB" id="A0A1G4BNN9"/>
<keyword evidence="3" id="KW-1185">Reference proteome</keyword>
<protein>
    <recommendedName>
        <fullName evidence="4">Secreted protein</fullName>
    </recommendedName>
</protein>
<accession>A0A1G4BNN9</accession>
<evidence type="ECO:0000313" key="3">
    <source>
        <dbReference type="Proteomes" id="UP000176998"/>
    </source>
</evidence>
<gene>
    <name evidence="2" type="ORF">CORC01_01820</name>
</gene>
<evidence type="ECO:0000313" key="2">
    <source>
        <dbReference type="EMBL" id="OHF03062.1"/>
    </source>
</evidence>
<dbReference type="PANTHER" id="PTHR35605:SF1">
    <property type="entry name" value="ECP2 EFFECTOR PROTEIN DOMAIN-CONTAINING PROTEIN-RELATED"/>
    <property type="match status" value="1"/>
</dbReference>
<feature type="chain" id="PRO_5009603114" description="Secreted protein" evidence="1">
    <location>
        <begin position="21"/>
        <end position="203"/>
    </location>
</feature>
<dbReference type="OrthoDB" id="3552888at2759"/>
<name>A0A1G4BNN9_9PEZI</name>
<sequence length="203" mass="22254">MRFHHLQTLIAASLAVSAYGSIIPDEAPAKGYEVFIPEWELELTPGGEKAFLNGTVQEVFDEIHHMNPLYSKAFGLDLYPTTPPSAKEKRADFSDARVICQNFPAGSVSAGYDVIRYLRAFPGKPINDAGPGTCGRVSCSWGTAIWWCNDDNKLKTLNSFGSIADGADKVWGMCTDRNSHYDKASGQAFHDTNCNVIIRNADC</sequence>
<dbReference type="RefSeq" id="XP_022480200.1">
    <property type="nucleotide sequence ID" value="XM_022613474.1"/>
</dbReference>
<dbReference type="GeneID" id="34554984"/>
<dbReference type="PANTHER" id="PTHR35605">
    <property type="entry name" value="ECP2 EFFECTOR PROTEIN DOMAIN-CONTAINING PROTEIN-RELATED"/>
    <property type="match status" value="1"/>
</dbReference>
<reference evidence="2 3" key="1">
    <citation type="submission" date="2016-09" db="EMBL/GenBank/DDBJ databases">
        <authorList>
            <person name="Capua I."/>
            <person name="De Benedictis P."/>
            <person name="Joannis T."/>
            <person name="Lombin L.H."/>
            <person name="Cattoli G."/>
        </authorList>
    </citation>
    <scope>NUCLEOTIDE SEQUENCE [LARGE SCALE GENOMIC DNA]</scope>
    <source>
        <strain evidence="2 3">IMI 309357</strain>
    </source>
</reference>
<evidence type="ECO:0000256" key="1">
    <source>
        <dbReference type="SAM" id="SignalP"/>
    </source>
</evidence>
<evidence type="ECO:0008006" key="4">
    <source>
        <dbReference type="Google" id="ProtNLM"/>
    </source>
</evidence>
<organism evidence="2 3">
    <name type="scientific">Colletotrichum orchidophilum</name>
    <dbReference type="NCBI Taxonomy" id="1209926"/>
    <lineage>
        <taxon>Eukaryota</taxon>
        <taxon>Fungi</taxon>
        <taxon>Dikarya</taxon>
        <taxon>Ascomycota</taxon>
        <taxon>Pezizomycotina</taxon>
        <taxon>Sordariomycetes</taxon>
        <taxon>Hypocreomycetidae</taxon>
        <taxon>Glomerellales</taxon>
        <taxon>Glomerellaceae</taxon>
        <taxon>Colletotrichum</taxon>
    </lineage>
</organism>
<dbReference type="EMBL" id="MJBS01000009">
    <property type="protein sequence ID" value="OHF03062.1"/>
    <property type="molecule type" value="Genomic_DNA"/>
</dbReference>
<keyword evidence="1" id="KW-0732">Signal</keyword>
<dbReference type="STRING" id="1209926.A0A1G4BNN9"/>
<feature type="signal peptide" evidence="1">
    <location>
        <begin position="1"/>
        <end position="20"/>
    </location>
</feature>
<comment type="caution">
    <text evidence="2">The sequence shown here is derived from an EMBL/GenBank/DDBJ whole genome shotgun (WGS) entry which is preliminary data.</text>
</comment>